<organism evidence="2 3">
    <name type="scientific">Sporomusa termitida</name>
    <dbReference type="NCBI Taxonomy" id="2377"/>
    <lineage>
        <taxon>Bacteria</taxon>
        <taxon>Bacillati</taxon>
        <taxon>Bacillota</taxon>
        <taxon>Negativicutes</taxon>
        <taxon>Selenomonadales</taxon>
        <taxon>Sporomusaceae</taxon>
        <taxon>Sporomusa</taxon>
    </lineage>
</organism>
<accession>A0A517DSA9</accession>
<sequence length="83" mass="8976">MMPKIRLKNPQSFKVKILKHGYTQRALAIKAGTSIASLNALINGKRGIGAGIAKKISIALECDFDDIFLVCGDCESNQVVERG</sequence>
<gene>
    <name evidence="2" type="ORF">SPTER_15690</name>
</gene>
<evidence type="ECO:0000259" key="1">
    <source>
        <dbReference type="PROSITE" id="PS50943"/>
    </source>
</evidence>
<name>A0A517DSA9_9FIRM</name>
<dbReference type="Gene3D" id="1.10.260.40">
    <property type="entry name" value="lambda repressor-like DNA-binding domains"/>
    <property type="match status" value="1"/>
</dbReference>
<feature type="domain" description="HTH cro/C1-type" evidence="1">
    <location>
        <begin position="19"/>
        <end position="67"/>
    </location>
</feature>
<proteinExistence type="predicted"/>
<dbReference type="KEGG" id="sted:SPTER_15690"/>
<keyword evidence="3" id="KW-1185">Reference proteome</keyword>
<dbReference type="AlphaFoldDB" id="A0A517DSA9"/>
<dbReference type="SMART" id="SM00530">
    <property type="entry name" value="HTH_XRE"/>
    <property type="match status" value="1"/>
</dbReference>
<dbReference type="Proteomes" id="UP000320776">
    <property type="component" value="Chromosome"/>
</dbReference>
<dbReference type="GO" id="GO:0003677">
    <property type="term" value="F:DNA binding"/>
    <property type="evidence" value="ECO:0007669"/>
    <property type="project" value="InterPro"/>
</dbReference>
<dbReference type="SUPFAM" id="SSF47413">
    <property type="entry name" value="lambda repressor-like DNA-binding domains"/>
    <property type="match status" value="1"/>
</dbReference>
<dbReference type="CDD" id="cd00093">
    <property type="entry name" value="HTH_XRE"/>
    <property type="match status" value="1"/>
</dbReference>
<evidence type="ECO:0000313" key="2">
    <source>
        <dbReference type="EMBL" id="QDR80250.1"/>
    </source>
</evidence>
<dbReference type="InterPro" id="IPR010982">
    <property type="entry name" value="Lambda_DNA-bd_dom_sf"/>
</dbReference>
<evidence type="ECO:0000313" key="3">
    <source>
        <dbReference type="Proteomes" id="UP000320776"/>
    </source>
</evidence>
<dbReference type="Pfam" id="PF01381">
    <property type="entry name" value="HTH_3"/>
    <property type="match status" value="1"/>
</dbReference>
<dbReference type="InterPro" id="IPR001387">
    <property type="entry name" value="Cro/C1-type_HTH"/>
</dbReference>
<dbReference type="PROSITE" id="PS50943">
    <property type="entry name" value="HTH_CROC1"/>
    <property type="match status" value="1"/>
</dbReference>
<dbReference type="RefSeq" id="WP_144349847.1">
    <property type="nucleotide sequence ID" value="NZ_CP036259.1"/>
</dbReference>
<protein>
    <recommendedName>
        <fullName evidence="1">HTH cro/C1-type domain-containing protein</fullName>
    </recommendedName>
</protein>
<dbReference type="EMBL" id="CP036259">
    <property type="protein sequence ID" value="QDR80250.1"/>
    <property type="molecule type" value="Genomic_DNA"/>
</dbReference>
<reference evidence="2 3" key="1">
    <citation type="submission" date="2019-02" db="EMBL/GenBank/DDBJ databases">
        <title>Closed genome of Sporomusa termitida DSM 4440.</title>
        <authorList>
            <person name="Poehlein A."/>
            <person name="Daniel R."/>
        </authorList>
    </citation>
    <scope>NUCLEOTIDE SEQUENCE [LARGE SCALE GENOMIC DNA]</scope>
    <source>
        <strain evidence="2 3">DSM 4440</strain>
    </source>
</reference>